<sequence length="171" mass="18672">MSTEKSASQVAYELLQEAYNEFEAKNYNVALQLCQAAFAIYEGIEDQVGIGCTLTNIGNIYRKQAVEFYEQALSEFKENNIQISEESEQTRISSLNSSLAWYASDKGNVIELKPIPRTSPNPSFFFKRSITIIESGARRRFSSDGQGDGGRRPSSSGAQDGSDGQGDGGGS</sequence>
<name>A0A1U7I7R0_9CYAN</name>
<dbReference type="InterPro" id="IPR011990">
    <property type="entry name" value="TPR-like_helical_dom_sf"/>
</dbReference>
<gene>
    <name evidence="2" type="ORF">NIES2119_26410</name>
</gene>
<dbReference type="AlphaFoldDB" id="A0A1U7I7R0"/>
<organism evidence="2 3">
    <name type="scientific">[Phormidium ambiguum] IAM M-71</name>
    <dbReference type="NCBI Taxonomy" id="454136"/>
    <lineage>
        <taxon>Bacteria</taxon>
        <taxon>Bacillati</taxon>
        <taxon>Cyanobacteriota</taxon>
        <taxon>Cyanophyceae</taxon>
        <taxon>Oscillatoriophycideae</taxon>
        <taxon>Aerosakkonematales</taxon>
        <taxon>Aerosakkonemataceae</taxon>
        <taxon>Floridanema</taxon>
    </lineage>
</organism>
<dbReference type="STRING" id="454136.NIES2119_26410"/>
<dbReference type="Proteomes" id="UP000185860">
    <property type="component" value="Unassembled WGS sequence"/>
</dbReference>
<feature type="region of interest" description="Disordered" evidence="1">
    <location>
        <begin position="137"/>
        <end position="171"/>
    </location>
</feature>
<dbReference type="Gene3D" id="1.25.40.10">
    <property type="entry name" value="Tetratricopeptide repeat domain"/>
    <property type="match status" value="1"/>
</dbReference>
<accession>A0A1U7I7R0</accession>
<evidence type="ECO:0008006" key="4">
    <source>
        <dbReference type="Google" id="ProtNLM"/>
    </source>
</evidence>
<dbReference type="EMBL" id="MRCE01000040">
    <property type="protein sequence ID" value="OKH32371.1"/>
    <property type="molecule type" value="Genomic_DNA"/>
</dbReference>
<proteinExistence type="predicted"/>
<evidence type="ECO:0000313" key="3">
    <source>
        <dbReference type="Proteomes" id="UP000185860"/>
    </source>
</evidence>
<protein>
    <recommendedName>
        <fullName evidence="4">Tetratricopeptide repeat protein</fullName>
    </recommendedName>
</protein>
<reference evidence="2 3" key="1">
    <citation type="submission" date="2016-11" db="EMBL/GenBank/DDBJ databases">
        <title>Draft Genome Sequences of Nine Cyanobacterial Strains from Diverse Habitats.</title>
        <authorList>
            <person name="Zhu T."/>
            <person name="Hou S."/>
            <person name="Lu X."/>
            <person name="Hess W.R."/>
        </authorList>
    </citation>
    <scope>NUCLEOTIDE SEQUENCE [LARGE SCALE GENOMIC DNA]</scope>
    <source>
        <strain evidence="2 3">IAM M-71</strain>
    </source>
</reference>
<dbReference type="SUPFAM" id="SSF48452">
    <property type="entry name" value="TPR-like"/>
    <property type="match status" value="1"/>
</dbReference>
<dbReference type="RefSeq" id="WP_073596475.1">
    <property type="nucleotide sequence ID" value="NZ_MRCE01000040.1"/>
</dbReference>
<comment type="caution">
    <text evidence="2">The sequence shown here is derived from an EMBL/GenBank/DDBJ whole genome shotgun (WGS) entry which is preliminary data.</text>
</comment>
<evidence type="ECO:0000256" key="1">
    <source>
        <dbReference type="SAM" id="MobiDB-lite"/>
    </source>
</evidence>
<evidence type="ECO:0000313" key="2">
    <source>
        <dbReference type="EMBL" id="OKH32371.1"/>
    </source>
</evidence>